<dbReference type="GO" id="GO:0008236">
    <property type="term" value="F:serine-type peptidase activity"/>
    <property type="evidence" value="ECO:0007669"/>
    <property type="project" value="UniProtKB-KW"/>
</dbReference>
<keyword evidence="2 5" id="KW-0645">Protease</keyword>
<dbReference type="GO" id="GO:0004175">
    <property type="term" value="F:endopeptidase activity"/>
    <property type="evidence" value="ECO:0007669"/>
    <property type="project" value="TreeGrafter"/>
</dbReference>
<dbReference type="InterPro" id="IPR041489">
    <property type="entry name" value="PDZ_6"/>
</dbReference>
<keyword evidence="7" id="KW-0472">Membrane</keyword>
<dbReference type="NCBIfam" id="TIGR00225">
    <property type="entry name" value="prc"/>
    <property type="match status" value="1"/>
</dbReference>
<evidence type="ECO:0000256" key="3">
    <source>
        <dbReference type="ARBA" id="ARBA00022801"/>
    </source>
</evidence>
<dbReference type="Pfam" id="PF17820">
    <property type="entry name" value="PDZ_6"/>
    <property type="match status" value="1"/>
</dbReference>
<dbReference type="CDD" id="cd07560">
    <property type="entry name" value="Peptidase_S41_CPP"/>
    <property type="match status" value="1"/>
</dbReference>
<evidence type="ECO:0000256" key="6">
    <source>
        <dbReference type="SAM" id="MobiDB-lite"/>
    </source>
</evidence>
<dbReference type="RefSeq" id="WP_154458228.1">
    <property type="nucleotide sequence ID" value="NZ_VUMV01000005.1"/>
</dbReference>
<keyword evidence="4 5" id="KW-0720">Serine protease</keyword>
<feature type="transmembrane region" description="Helical" evidence="7">
    <location>
        <begin position="55"/>
        <end position="77"/>
    </location>
</feature>
<proteinExistence type="inferred from homology"/>
<keyword evidence="3 5" id="KW-0378">Hydrolase</keyword>
<feature type="region of interest" description="Disordered" evidence="6">
    <location>
        <begin position="433"/>
        <end position="452"/>
    </location>
</feature>
<dbReference type="Gene3D" id="3.90.226.10">
    <property type="entry name" value="2-enoyl-CoA Hydratase, Chain A, domain 1"/>
    <property type="match status" value="1"/>
</dbReference>
<dbReference type="GO" id="GO:0006508">
    <property type="term" value="P:proteolysis"/>
    <property type="evidence" value="ECO:0007669"/>
    <property type="project" value="UniProtKB-KW"/>
</dbReference>
<dbReference type="PANTHER" id="PTHR32060">
    <property type="entry name" value="TAIL-SPECIFIC PROTEASE"/>
    <property type="match status" value="1"/>
</dbReference>
<name>A0A7X2P8T1_9FIRM</name>
<feature type="region of interest" description="Disordered" evidence="6">
    <location>
        <begin position="1"/>
        <end position="47"/>
    </location>
</feature>
<protein>
    <submittedName>
        <fullName evidence="9">S41 family peptidase</fullName>
    </submittedName>
</protein>
<dbReference type="Proteomes" id="UP000466864">
    <property type="component" value="Unassembled WGS sequence"/>
</dbReference>
<evidence type="ECO:0000256" key="1">
    <source>
        <dbReference type="ARBA" id="ARBA00009179"/>
    </source>
</evidence>
<dbReference type="InterPro" id="IPR036034">
    <property type="entry name" value="PDZ_sf"/>
</dbReference>
<dbReference type="EMBL" id="VUMV01000005">
    <property type="protein sequence ID" value="MST82322.1"/>
    <property type="molecule type" value="Genomic_DNA"/>
</dbReference>
<evidence type="ECO:0000256" key="2">
    <source>
        <dbReference type="ARBA" id="ARBA00022670"/>
    </source>
</evidence>
<dbReference type="Pfam" id="PF22694">
    <property type="entry name" value="CtpB_N-like"/>
    <property type="match status" value="1"/>
</dbReference>
<keyword evidence="7" id="KW-0812">Transmembrane</keyword>
<feature type="domain" description="PDZ" evidence="8">
    <location>
        <begin position="142"/>
        <end position="211"/>
    </location>
</feature>
<evidence type="ECO:0000256" key="4">
    <source>
        <dbReference type="ARBA" id="ARBA00022825"/>
    </source>
</evidence>
<dbReference type="Gene3D" id="3.30.750.44">
    <property type="match status" value="1"/>
</dbReference>
<evidence type="ECO:0000313" key="10">
    <source>
        <dbReference type="Proteomes" id="UP000466864"/>
    </source>
</evidence>
<feature type="compositionally biased region" description="Basic and acidic residues" evidence="6">
    <location>
        <begin position="8"/>
        <end position="17"/>
    </location>
</feature>
<accession>A0A7X2P8T1</accession>
<dbReference type="InterPro" id="IPR005151">
    <property type="entry name" value="Tail-specific_protease"/>
</dbReference>
<reference evidence="9 10" key="1">
    <citation type="submission" date="2019-08" db="EMBL/GenBank/DDBJ databases">
        <title>In-depth cultivation of the pig gut microbiome towards novel bacterial diversity and tailored functional studies.</title>
        <authorList>
            <person name="Wylensek D."/>
            <person name="Hitch T.C.A."/>
            <person name="Clavel T."/>
        </authorList>
    </citation>
    <scope>NUCLEOTIDE SEQUENCE [LARGE SCALE GENOMIC DNA]</scope>
    <source>
        <strain evidence="9 10">Oil+RF-744-WCA-WT-13</strain>
    </source>
</reference>
<dbReference type="Gene3D" id="2.30.42.10">
    <property type="match status" value="1"/>
</dbReference>
<organism evidence="9 10">
    <name type="scientific">Bilifractor porci</name>
    <dbReference type="NCBI Taxonomy" id="2606636"/>
    <lineage>
        <taxon>Bacteria</taxon>
        <taxon>Bacillati</taxon>
        <taxon>Bacillota</taxon>
        <taxon>Clostridia</taxon>
        <taxon>Lachnospirales</taxon>
        <taxon>Lachnospiraceae</taxon>
        <taxon>Bilifractor</taxon>
    </lineage>
</organism>
<dbReference type="InterPro" id="IPR029045">
    <property type="entry name" value="ClpP/crotonase-like_dom_sf"/>
</dbReference>
<comment type="caution">
    <text evidence="9">The sequence shown here is derived from an EMBL/GenBank/DDBJ whole genome shotgun (WGS) entry which is preliminary data.</text>
</comment>
<keyword evidence="7" id="KW-1133">Transmembrane helix</keyword>
<gene>
    <name evidence="9" type="ORF">FYJ60_08345</name>
</gene>
<dbReference type="PANTHER" id="PTHR32060:SF30">
    <property type="entry name" value="CARBOXY-TERMINAL PROCESSING PROTEASE CTPA"/>
    <property type="match status" value="1"/>
</dbReference>
<dbReference type="GO" id="GO:0030288">
    <property type="term" value="C:outer membrane-bounded periplasmic space"/>
    <property type="evidence" value="ECO:0007669"/>
    <property type="project" value="TreeGrafter"/>
</dbReference>
<sequence>MSGSGEAQQEKDIKIPEQEADAGGSRPQEMTGSEKNEEKQEAKEKKRKGRLHWKSFLAGILAAAAGMSAAAGVWLFFPLSASPEKPDSLGTMKKISEMVRTIQAHYYGDISNSELTENMMSGLVSGLGDKYSAYYSEEEYSEVRLANKGYTRGIGISLAQKDDGSLYIVYVQADSPAAQAGLQENDVLTAINGQNLDGYSVSEAVALVQDAEDDKVTVSFTREGTDGEQTVSMEKSDIEIYSVAGGMLKEDSRVGYIQISKFNGTTSDQFKEIYDGLQEKGMKALILDLRDNPGGQVSGCCDVLEQILPKGVIVYEKDKDGPEQTRDCDGKTPIEIPLAVLVNKNTASASEIFTGAVQDYGVGTVIGTQTYGKGIEQKSYTLSDGSVVKLTTTHYFTPDHRDINGVGITPDIVVENQEDSDTDEQFEKALDTVQGQIGDDGSSESQKKTGDA</sequence>
<dbReference type="AlphaFoldDB" id="A0A7X2P8T1"/>
<keyword evidence="10" id="KW-1185">Reference proteome</keyword>
<dbReference type="SUPFAM" id="SSF50156">
    <property type="entry name" value="PDZ domain-like"/>
    <property type="match status" value="1"/>
</dbReference>
<feature type="compositionally biased region" description="Basic and acidic residues" evidence="6">
    <location>
        <begin position="32"/>
        <end position="44"/>
    </location>
</feature>
<dbReference type="InterPro" id="IPR001478">
    <property type="entry name" value="PDZ"/>
</dbReference>
<dbReference type="InterPro" id="IPR055210">
    <property type="entry name" value="CtpA/B_N"/>
</dbReference>
<dbReference type="SUPFAM" id="SSF52096">
    <property type="entry name" value="ClpP/crotonase"/>
    <property type="match status" value="1"/>
</dbReference>
<dbReference type="Pfam" id="PF03572">
    <property type="entry name" value="Peptidase_S41"/>
    <property type="match status" value="1"/>
</dbReference>
<dbReference type="InterPro" id="IPR004447">
    <property type="entry name" value="Peptidase_S41A"/>
</dbReference>
<evidence type="ECO:0000256" key="5">
    <source>
        <dbReference type="RuleBase" id="RU004404"/>
    </source>
</evidence>
<dbReference type="PROSITE" id="PS50106">
    <property type="entry name" value="PDZ"/>
    <property type="match status" value="1"/>
</dbReference>
<evidence type="ECO:0000256" key="7">
    <source>
        <dbReference type="SAM" id="Phobius"/>
    </source>
</evidence>
<dbReference type="GO" id="GO:0007165">
    <property type="term" value="P:signal transduction"/>
    <property type="evidence" value="ECO:0007669"/>
    <property type="project" value="TreeGrafter"/>
</dbReference>
<dbReference type="SMART" id="SM00228">
    <property type="entry name" value="PDZ"/>
    <property type="match status" value="1"/>
</dbReference>
<evidence type="ECO:0000313" key="9">
    <source>
        <dbReference type="EMBL" id="MST82322.1"/>
    </source>
</evidence>
<dbReference type="SMART" id="SM00245">
    <property type="entry name" value="TSPc"/>
    <property type="match status" value="1"/>
</dbReference>
<evidence type="ECO:0000259" key="8">
    <source>
        <dbReference type="PROSITE" id="PS50106"/>
    </source>
</evidence>
<comment type="similarity">
    <text evidence="1 5">Belongs to the peptidase S41A family.</text>
</comment>